<protein>
    <recommendedName>
        <fullName evidence="9">NAD kinase</fullName>
        <ecNumber evidence="9">2.7.1.23</ecNumber>
    </recommendedName>
    <alternativeName>
        <fullName evidence="9">ATP-dependent NAD kinase</fullName>
    </alternativeName>
</protein>
<dbReference type="InterPro" id="IPR016064">
    <property type="entry name" value="NAD/diacylglycerol_kinase_sf"/>
</dbReference>
<comment type="cofactor">
    <cofactor evidence="9">
        <name>a divalent metal cation</name>
        <dbReference type="ChEBI" id="CHEBI:60240"/>
    </cofactor>
</comment>
<dbReference type="InterPro" id="IPR017438">
    <property type="entry name" value="ATP-NAD_kinase_N"/>
</dbReference>
<proteinExistence type="inferred from homology"/>
<dbReference type="HAMAP" id="MF_00361">
    <property type="entry name" value="NAD_kinase"/>
    <property type="match status" value="1"/>
</dbReference>
<keyword evidence="2 9" id="KW-0808">Transferase</keyword>
<comment type="catalytic activity">
    <reaction evidence="8 9">
        <text>NAD(+) + ATP = ADP + NADP(+) + H(+)</text>
        <dbReference type="Rhea" id="RHEA:18629"/>
        <dbReference type="ChEBI" id="CHEBI:15378"/>
        <dbReference type="ChEBI" id="CHEBI:30616"/>
        <dbReference type="ChEBI" id="CHEBI:57540"/>
        <dbReference type="ChEBI" id="CHEBI:58349"/>
        <dbReference type="ChEBI" id="CHEBI:456216"/>
        <dbReference type="EC" id="2.7.1.23"/>
    </reaction>
</comment>
<keyword evidence="3 9" id="KW-0547">Nucleotide-binding</keyword>
<comment type="similarity">
    <text evidence="9">Belongs to the NAD kinase family.</text>
</comment>
<evidence type="ECO:0000256" key="6">
    <source>
        <dbReference type="ARBA" id="ARBA00022857"/>
    </source>
</evidence>
<dbReference type="PANTHER" id="PTHR20275:SF9">
    <property type="entry name" value="NAD KINASE 2"/>
    <property type="match status" value="1"/>
</dbReference>
<keyword evidence="1 9" id="KW-0963">Cytoplasm</keyword>
<feature type="active site" description="Proton acceptor" evidence="9">
    <location>
        <position position="52"/>
    </location>
</feature>
<feature type="binding site" evidence="9">
    <location>
        <position position="153"/>
    </location>
    <ligand>
        <name>NAD(+)</name>
        <dbReference type="ChEBI" id="CHEBI:57540"/>
    </ligand>
</feature>
<sequence length="267" mass="30540">MMENRKNVFFYYGKSDQLEEKLSPVFEHLEKSGFHIVDNSKDASIVISVGGDGEFLQAVRHTEFRQDCLYVGMTKKNEAGLYCDFQLDRYVDMVHAMQDEAIEVRRFPVIDATINGESTFHCLNEAAIRSAIIKTMVMDVYIDDNHFERFRGDGLIVATPTGSTGYNKSTTGAVIDPKIPCFQVSELASINNNRYRTLGSSFILNQDRTLRIEVIQDGNDYPIVGFDNEAYSIRNIKTITIKLSDKRIKTVKLKNNSFWDRVKRTFL</sequence>
<evidence type="ECO:0000256" key="7">
    <source>
        <dbReference type="ARBA" id="ARBA00023027"/>
    </source>
</evidence>
<dbReference type="Gene3D" id="3.40.50.10330">
    <property type="entry name" value="Probable inorganic polyphosphate/atp-NAD kinase, domain 1"/>
    <property type="match status" value="1"/>
</dbReference>
<dbReference type="Gene3D" id="2.60.200.30">
    <property type="entry name" value="Probable inorganic polyphosphate/atp-NAD kinase, domain 2"/>
    <property type="match status" value="1"/>
</dbReference>
<keyword evidence="7 9" id="KW-0520">NAD</keyword>
<keyword evidence="6 9" id="KW-0521">NADP</keyword>
<keyword evidence="5 9" id="KW-0067">ATP-binding</keyword>
<gene>
    <name evidence="9" type="primary">nadK</name>
    <name evidence="10" type="ORF">ACFOY7_11330</name>
</gene>
<feature type="binding site" evidence="9">
    <location>
        <begin position="52"/>
        <end position="53"/>
    </location>
    <ligand>
        <name>NAD(+)</name>
        <dbReference type="ChEBI" id="CHEBI:57540"/>
    </ligand>
</feature>
<feature type="binding site" evidence="9">
    <location>
        <position position="151"/>
    </location>
    <ligand>
        <name>NAD(+)</name>
        <dbReference type="ChEBI" id="CHEBI:57540"/>
    </ligand>
</feature>
<evidence type="ECO:0000256" key="1">
    <source>
        <dbReference type="ARBA" id="ARBA00022490"/>
    </source>
</evidence>
<evidence type="ECO:0000313" key="10">
    <source>
        <dbReference type="EMBL" id="MFC4403660.1"/>
    </source>
</evidence>
<feature type="binding site" evidence="9">
    <location>
        <begin position="164"/>
        <end position="169"/>
    </location>
    <ligand>
        <name>NAD(+)</name>
        <dbReference type="ChEBI" id="CHEBI:57540"/>
    </ligand>
</feature>
<accession>A0ABV8WW34</accession>
<comment type="subcellular location">
    <subcellularLocation>
        <location evidence="9">Cytoplasm</location>
    </subcellularLocation>
</comment>
<dbReference type="Pfam" id="PF20143">
    <property type="entry name" value="NAD_kinase_C"/>
    <property type="match status" value="1"/>
</dbReference>
<keyword evidence="11" id="KW-1185">Reference proteome</keyword>
<dbReference type="EC" id="2.7.1.23" evidence="9"/>
<comment type="caution">
    <text evidence="9">Lacks conserved residue(s) required for the propagation of feature annotation.</text>
</comment>
<dbReference type="Proteomes" id="UP001595882">
    <property type="component" value="Unassembled WGS sequence"/>
</dbReference>
<feature type="binding site" evidence="9">
    <location>
        <begin position="124"/>
        <end position="125"/>
    </location>
    <ligand>
        <name>NAD(+)</name>
        <dbReference type="ChEBI" id="CHEBI:57540"/>
    </ligand>
</feature>
<evidence type="ECO:0000256" key="8">
    <source>
        <dbReference type="ARBA" id="ARBA00047925"/>
    </source>
</evidence>
<keyword evidence="4 9" id="KW-0418">Kinase</keyword>
<dbReference type="GO" id="GO:0016301">
    <property type="term" value="F:kinase activity"/>
    <property type="evidence" value="ECO:0007669"/>
    <property type="project" value="UniProtKB-KW"/>
</dbReference>
<evidence type="ECO:0000256" key="5">
    <source>
        <dbReference type="ARBA" id="ARBA00022840"/>
    </source>
</evidence>
<feature type="binding site" evidence="9">
    <location>
        <position position="188"/>
    </location>
    <ligand>
        <name>NAD(+)</name>
        <dbReference type="ChEBI" id="CHEBI:57540"/>
    </ligand>
</feature>
<dbReference type="InterPro" id="IPR002504">
    <property type="entry name" value="NADK"/>
</dbReference>
<dbReference type="RefSeq" id="WP_390254065.1">
    <property type="nucleotide sequence ID" value="NZ_JBHSDT010000008.1"/>
</dbReference>
<organism evidence="10 11">
    <name type="scientific">Gracilibacillus xinjiangensis</name>
    <dbReference type="NCBI Taxonomy" id="1193282"/>
    <lineage>
        <taxon>Bacteria</taxon>
        <taxon>Bacillati</taxon>
        <taxon>Bacillota</taxon>
        <taxon>Bacilli</taxon>
        <taxon>Bacillales</taxon>
        <taxon>Bacillaceae</taxon>
        <taxon>Gracilibacillus</taxon>
    </lineage>
</organism>
<comment type="caution">
    <text evidence="10">The sequence shown here is derived from an EMBL/GenBank/DDBJ whole genome shotgun (WGS) entry which is preliminary data.</text>
</comment>
<reference evidence="11" key="1">
    <citation type="journal article" date="2019" name="Int. J. Syst. Evol. Microbiol.">
        <title>The Global Catalogue of Microorganisms (GCM) 10K type strain sequencing project: providing services to taxonomists for standard genome sequencing and annotation.</title>
        <authorList>
            <consortium name="The Broad Institute Genomics Platform"/>
            <consortium name="The Broad Institute Genome Sequencing Center for Infectious Disease"/>
            <person name="Wu L."/>
            <person name="Ma J."/>
        </authorList>
    </citation>
    <scope>NUCLEOTIDE SEQUENCE [LARGE SCALE GENOMIC DNA]</scope>
    <source>
        <strain evidence="11">CCUG 37865</strain>
    </source>
</reference>
<dbReference type="PANTHER" id="PTHR20275">
    <property type="entry name" value="NAD KINASE"/>
    <property type="match status" value="1"/>
</dbReference>
<dbReference type="SUPFAM" id="SSF111331">
    <property type="entry name" value="NAD kinase/diacylglycerol kinase-like"/>
    <property type="match status" value="1"/>
</dbReference>
<dbReference type="EMBL" id="JBHSDT010000008">
    <property type="protein sequence ID" value="MFC4403660.1"/>
    <property type="molecule type" value="Genomic_DNA"/>
</dbReference>
<evidence type="ECO:0000256" key="4">
    <source>
        <dbReference type="ARBA" id="ARBA00022777"/>
    </source>
</evidence>
<comment type="function">
    <text evidence="9">Involved in the regulation of the intracellular balance of NAD and NADP, and is a key enzyme in the biosynthesis of NADP. Catalyzes specifically the phosphorylation on 2'-hydroxyl of the adenosine moiety of NAD to yield NADP.</text>
</comment>
<name>A0ABV8WW34_9BACI</name>
<dbReference type="InterPro" id="IPR017437">
    <property type="entry name" value="ATP-NAD_kinase_PpnK-typ_C"/>
</dbReference>
<evidence type="ECO:0000256" key="9">
    <source>
        <dbReference type="HAMAP-Rule" id="MF_00361"/>
    </source>
</evidence>
<dbReference type="NCBIfam" id="NF002902">
    <property type="entry name" value="PRK03501.1"/>
    <property type="match status" value="1"/>
</dbReference>
<evidence type="ECO:0000313" key="11">
    <source>
        <dbReference type="Proteomes" id="UP001595882"/>
    </source>
</evidence>
<evidence type="ECO:0000256" key="3">
    <source>
        <dbReference type="ARBA" id="ARBA00022741"/>
    </source>
</evidence>
<evidence type="ECO:0000256" key="2">
    <source>
        <dbReference type="ARBA" id="ARBA00022679"/>
    </source>
</evidence>